<gene>
    <name evidence="1" type="ORF">DHETER_LOCUS9677</name>
</gene>
<evidence type="ECO:0000313" key="2">
    <source>
        <dbReference type="Proteomes" id="UP000789702"/>
    </source>
</evidence>
<protein>
    <submittedName>
        <fullName evidence="1">14905_t:CDS:1</fullName>
    </submittedName>
</protein>
<comment type="caution">
    <text evidence="1">The sequence shown here is derived from an EMBL/GenBank/DDBJ whole genome shotgun (WGS) entry which is preliminary data.</text>
</comment>
<accession>A0ACA9NLT9</accession>
<sequence>MRKKPFISNKKHIISNHQVGYLLEDTSNNESKSLFSSNDESKNNNMRINETDKTKEE</sequence>
<evidence type="ECO:0000313" key="1">
    <source>
        <dbReference type="EMBL" id="CAG8659351.1"/>
    </source>
</evidence>
<feature type="non-terminal residue" evidence="1">
    <location>
        <position position="57"/>
    </location>
</feature>
<dbReference type="Proteomes" id="UP000789702">
    <property type="component" value="Unassembled WGS sequence"/>
</dbReference>
<reference evidence="1" key="1">
    <citation type="submission" date="2021-06" db="EMBL/GenBank/DDBJ databases">
        <authorList>
            <person name="Kallberg Y."/>
            <person name="Tangrot J."/>
            <person name="Rosling A."/>
        </authorList>
    </citation>
    <scope>NUCLEOTIDE SEQUENCE</scope>
    <source>
        <strain evidence="1">IL203A</strain>
    </source>
</reference>
<organism evidence="1 2">
    <name type="scientific">Dentiscutata heterogama</name>
    <dbReference type="NCBI Taxonomy" id="1316150"/>
    <lineage>
        <taxon>Eukaryota</taxon>
        <taxon>Fungi</taxon>
        <taxon>Fungi incertae sedis</taxon>
        <taxon>Mucoromycota</taxon>
        <taxon>Glomeromycotina</taxon>
        <taxon>Glomeromycetes</taxon>
        <taxon>Diversisporales</taxon>
        <taxon>Gigasporaceae</taxon>
        <taxon>Dentiscutata</taxon>
    </lineage>
</organism>
<proteinExistence type="predicted"/>
<keyword evidence="2" id="KW-1185">Reference proteome</keyword>
<dbReference type="EMBL" id="CAJVPU010017426">
    <property type="protein sequence ID" value="CAG8659351.1"/>
    <property type="molecule type" value="Genomic_DNA"/>
</dbReference>
<name>A0ACA9NLT9_9GLOM</name>